<gene>
    <name evidence="5" type="ORF">HGP29_27490</name>
</gene>
<evidence type="ECO:0000256" key="2">
    <source>
        <dbReference type="ARBA" id="ARBA00022603"/>
    </source>
</evidence>
<dbReference type="Gene3D" id="3.40.50.150">
    <property type="entry name" value="Vaccinia Virus protein VP39"/>
    <property type="match status" value="1"/>
</dbReference>
<keyword evidence="3 5" id="KW-0808">Transferase</keyword>
<reference evidence="5 6" key="1">
    <citation type="submission" date="2020-04" db="EMBL/GenBank/DDBJ databases">
        <title>Flammeovirga sp. SR4, a novel species isolated from seawater.</title>
        <authorList>
            <person name="Wang X."/>
        </authorList>
    </citation>
    <scope>NUCLEOTIDE SEQUENCE [LARGE SCALE GENOMIC DNA]</scope>
    <source>
        <strain evidence="5 6">SR4</strain>
    </source>
</reference>
<dbReference type="RefSeq" id="WP_168885690.1">
    <property type="nucleotide sequence ID" value="NZ_JABAIL010000017.1"/>
</dbReference>
<dbReference type="GO" id="GO:0008170">
    <property type="term" value="F:N-methyltransferase activity"/>
    <property type="evidence" value="ECO:0007669"/>
    <property type="project" value="InterPro"/>
</dbReference>
<evidence type="ECO:0000259" key="4">
    <source>
        <dbReference type="Pfam" id="PF01555"/>
    </source>
</evidence>
<comment type="similarity">
    <text evidence="1">Belongs to the N(4)/N(6)-methyltransferase family.</text>
</comment>
<dbReference type="EMBL" id="JABAIL010000017">
    <property type="protein sequence ID" value="NLR94981.1"/>
    <property type="molecule type" value="Genomic_DNA"/>
</dbReference>
<dbReference type="InterPro" id="IPR001091">
    <property type="entry name" value="RM_Methyltransferase"/>
</dbReference>
<dbReference type="GO" id="GO:0003677">
    <property type="term" value="F:DNA binding"/>
    <property type="evidence" value="ECO:0007669"/>
    <property type="project" value="InterPro"/>
</dbReference>
<evidence type="ECO:0000256" key="3">
    <source>
        <dbReference type="ARBA" id="ARBA00022679"/>
    </source>
</evidence>
<sequence length="566" mass="66346">MSHLSEKENSLLKRQINNLEGVKEFNKSVIFISLPYLSNDYSFSSEKKLIHLINNLSEDSVILILGSFVYTSVLLTKIDDNIKLKLSIGIKTDNIPSIEGQLKNNTSSLIVLKKDKDPLKHTKTRIGYTFCPYCDRTTKDYGGKKHLYHEFGTLMSDVWRDFIFDYNGSLNYLSNRLIDLFSLSIYNDFIELDLRKKLTEATVRTKIIYSDQINTIERSSLYNDDCISRLKKIPDNSIDFCFADPPYNVDKKYLSWNDNLDIQNYFNWCDEWLNELARVVKPGCTVAILNLPQWVIRHFKFLIEKLDYQDWIIWDAMGLPVRQIMPSHYSILCFSKGKPRKLPGLLQKPASQNILTYKPDYCIRASCIKKREKNNILDKEIVSNIWWDVHRLKHNNRRVDHPTQLPPLFMKRLISLFTNKNEIVLDPFNGSGTTSLCSELLDRKYIGIEISEYYYKISKDRHNEIQDNVDPFRKRDSIPKTKNNNVKRIKVQKYKVDKKSLQLEVKEIAKIVGRVPTKDDVKKHSKHKFEYFESYFSNWSDVTAAARTTGMKDVELKSDYIKKIKK</sequence>
<comment type="caution">
    <text evidence="5">The sequence shown here is derived from an EMBL/GenBank/DDBJ whole genome shotgun (WGS) entry which is preliminary data.</text>
</comment>
<dbReference type="InterPro" id="IPR029063">
    <property type="entry name" value="SAM-dependent_MTases_sf"/>
</dbReference>
<dbReference type="GO" id="GO:0032259">
    <property type="term" value="P:methylation"/>
    <property type="evidence" value="ECO:0007669"/>
    <property type="project" value="UniProtKB-KW"/>
</dbReference>
<dbReference type="PRINTS" id="PR00508">
    <property type="entry name" value="S21N4MTFRASE"/>
</dbReference>
<dbReference type="PROSITE" id="PS00092">
    <property type="entry name" value="N6_MTASE"/>
    <property type="match status" value="1"/>
</dbReference>
<dbReference type="InterPro" id="IPR002941">
    <property type="entry name" value="DNA_methylase_N4/N6"/>
</dbReference>
<keyword evidence="6" id="KW-1185">Reference proteome</keyword>
<proteinExistence type="inferred from homology"/>
<dbReference type="Pfam" id="PF01555">
    <property type="entry name" value="N6_N4_Mtase"/>
    <property type="match status" value="1"/>
</dbReference>
<organism evidence="5 6">
    <name type="scientific">Flammeovirga agarivorans</name>
    <dbReference type="NCBI Taxonomy" id="2726742"/>
    <lineage>
        <taxon>Bacteria</taxon>
        <taxon>Pseudomonadati</taxon>
        <taxon>Bacteroidota</taxon>
        <taxon>Cytophagia</taxon>
        <taxon>Cytophagales</taxon>
        <taxon>Flammeovirgaceae</taxon>
        <taxon>Flammeovirga</taxon>
    </lineage>
</organism>
<evidence type="ECO:0000313" key="5">
    <source>
        <dbReference type="EMBL" id="NLR94981.1"/>
    </source>
</evidence>
<dbReference type="AlphaFoldDB" id="A0A7X8XZA2"/>
<evidence type="ECO:0000256" key="1">
    <source>
        <dbReference type="ARBA" id="ARBA00006594"/>
    </source>
</evidence>
<accession>A0A7X8XZA2</accession>
<name>A0A7X8XZA2_9BACT</name>
<feature type="domain" description="DNA methylase N-4/N-6" evidence="4">
    <location>
        <begin position="238"/>
        <end position="459"/>
    </location>
</feature>
<evidence type="ECO:0000313" key="6">
    <source>
        <dbReference type="Proteomes" id="UP000585050"/>
    </source>
</evidence>
<dbReference type="SUPFAM" id="SSF53335">
    <property type="entry name" value="S-adenosyl-L-methionine-dependent methyltransferases"/>
    <property type="match status" value="1"/>
</dbReference>
<protein>
    <submittedName>
        <fullName evidence="5">Site-specific DNA-methyltransferase</fullName>
    </submittedName>
</protein>
<keyword evidence="2 5" id="KW-0489">Methyltransferase</keyword>
<dbReference type="InterPro" id="IPR002052">
    <property type="entry name" value="DNA_methylase_N6_adenine_CS"/>
</dbReference>
<dbReference type="Proteomes" id="UP000585050">
    <property type="component" value="Unassembled WGS sequence"/>
</dbReference>